<dbReference type="Pfam" id="PF03151">
    <property type="entry name" value="TPT"/>
    <property type="match status" value="1"/>
</dbReference>
<name>A0A2T7NJN8_POMCA</name>
<comment type="subcellular location">
    <subcellularLocation>
        <location evidence="1">Membrane</location>
        <topology evidence="1">Multi-pass membrane protein</topology>
    </subcellularLocation>
</comment>
<dbReference type="InterPro" id="IPR050186">
    <property type="entry name" value="TPT_transporter"/>
</dbReference>
<dbReference type="EMBL" id="PZQS01000012">
    <property type="protein sequence ID" value="PVD21368.1"/>
    <property type="molecule type" value="Genomic_DNA"/>
</dbReference>
<dbReference type="GO" id="GO:0016020">
    <property type="term" value="C:membrane"/>
    <property type="evidence" value="ECO:0007669"/>
    <property type="project" value="UniProtKB-SubCell"/>
</dbReference>
<keyword evidence="3 5" id="KW-1133">Transmembrane helix</keyword>
<proteinExistence type="predicted"/>
<organism evidence="7 8">
    <name type="scientific">Pomacea canaliculata</name>
    <name type="common">Golden apple snail</name>
    <dbReference type="NCBI Taxonomy" id="400727"/>
    <lineage>
        <taxon>Eukaryota</taxon>
        <taxon>Metazoa</taxon>
        <taxon>Spiralia</taxon>
        <taxon>Lophotrochozoa</taxon>
        <taxon>Mollusca</taxon>
        <taxon>Gastropoda</taxon>
        <taxon>Caenogastropoda</taxon>
        <taxon>Architaenioglossa</taxon>
        <taxon>Ampullarioidea</taxon>
        <taxon>Ampullariidae</taxon>
        <taxon>Pomacea</taxon>
    </lineage>
</organism>
<feature type="domain" description="Sugar phosphate transporter" evidence="6">
    <location>
        <begin position="44"/>
        <end position="340"/>
    </location>
</feature>
<protein>
    <recommendedName>
        <fullName evidence="6">Sugar phosphate transporter domain-containing protein</fullName>
    </recommendedName>
</protein>
<evidence type="ECO:0000256" key="3">
    <source>
        <dbReference type="ARBA" id="ARBA00022989"/>
    </source>
</evidence>
<evidence type="ECO:0000259" key="6">
    <source>
        <dbReference type="Pfam" id="PF03151"/>
    </source>
</evidence>
<keyword evidence="4 5" id="KW-0472">Membrane</keyword>
<dbReference type="OMA" id="WLMKSFP"/>
<comment type="caution">
    <text evidence="7">The sequence shown here is derived from an EMBL/GenBank/DDBJ whole genome shotgun (WGS) entry which is preliminary data.</text>
</comment>
<feature type="transmembrane region" description="Helical" evidence="5">
    <location>
        <begin position="230"/>
        <end position="247"/>
    </location>
</feature>
<feature type="transmembrane region" description="Helical" evidence="5">
    <location>
        <begin position="267"/>
        <end position="286"/>
    </location>
</feature>
<feature type="transmembrane region" description="Helical" evidence="5">
    <location>
        <begin position="168"/>
        <end position="187"/>
    </location>
</feature>
<keyword evidence="2 5" id="KW-0812">Transmembrane</keyword>
<evidence type="ECO:0000256" key="5">
    <source>
        <dbReference type="SAM" id="Phobius"/>
    </source>
</evidence>
<evidence type="ECO:0000313" key="7">
    <source>
        <dbReference type="EMBL" id="PVD21368.1"/>
    </source>
</evidence>
<dbReference type="AlphaFoldDB" id="A0A2T7NJN8"/>
<evidence type="ECO:0000256" key="2">
    <source>
        <dbReference type="ARBA" id="ARBA00022692"/>
    </source>
</evidence>
<dbReference type="CDD" id="cd21092">
    <property type="entry name" value="TPT_S35C2"/>
    <property type="match status" value="1"/>
</dbReference>
<accession>A0A2T7NJN8</accession>
<gene>
    <name evidence="7" type="ORF">C0Q70_19541</name>
</gene>
<reference evidence="7 8" key="1">
    <citation type="submission" date="2018-04" db="EMBL/GenBank/DDBJ databases">
        <title>The genome of golden apple snail Pomacea canaliculata provides insight into stress tolerance and invasive adaptation.</title>
        <authorList>
            <person name="Liu C."/>
            <person name="Liu B."/>
            <person name="Ren Y."/>
            <person name="Zhang Y."/>
            <person name="Wang H."/>
            <person name="Li S."/>
            <person name="Jiang F."/>
            <person name="Yin L."/>
            <person name="Zhang G."/>
            <person name="Qian W."/>
            <person name="Fan W."/>
        </authorList>
    </citation>
    <scope>NUCLEOTIDE SEQUENCE [LARGE SCALE GENOMIC DNA]</scope>
    <source>
        <strain evidence="7">SZHN2017</strain>
        <tissue evidence="7">Muscle</tissue>
    </source>
</reference>
<dbReference type="OrthoDB" id="18894at2759"/>
<keyword evidence="8" id="KW-1185">Reference proteome</keyword>
<sequence length="397" mass="45088">MAKQTAKRKQFTRELRLLRSTIKPRAEEVKRSICTLGYATSMLKTLFLIVFYYCFSIGITFYNQHFIQEYKLPLSFTMAHLVWKFMAAGFIRWIMECCSKEERTILTWKEYLKRVAPTGFISALDIGLSNWSFDFITISLYTMTKSSAVIFILAFSLLFRLEKCRSSLVIVVLFIAGGLFMFTYHSTEFNLEGFLMVLAASVLSGLRWTLAQMILQKHELGLHHPLDMMYHIQPWMILTLLPLSAATEGIKMSSMEALFRSTDINDLATKLALVFAGAMLAFGLEFSEFLLVSNTSSLTFSVSGIVKELCILYLAINVKGENINVINGIGLVVCLIGISLHVILKAVYARKDREEKIVHSLSNSEEIIDMLMRNGDPNVGSVEDDEEEELFSIAQER</sequence>
<dbReference type="PANTHER" id="PTHR11132">
    <property type="entry name" value="SOLUTE CARRIER FAMILY 35"/>
    <property type="match status" value="1"/>
</dbReference>
<dbReference type="InterPro" id="IPR004853">
    <property type="entry name" value="Sugar_P_trans_dom"/>
</dbReference>
<feature type="transmembrane region" description="Helical" evidence="5">
    <location>
        <begin position="45"/>
        <end position="62"/>
    </location>
</feature>
<evidence type="ECO:0000256" key="4">
    <source>
        <dbReference type="ARBA" id="ARBA00023136"/>
    </source>
</evidence>
<evidence type="ECO:0000256" key="1">
    <source>
        <dbReference type="ARBA" id="ARBA00004141"/>
    </source>
</evidence>
<feature type="transmembrane region" description="Helical" evidence="5">
    <location>
        <begin position="328"/>
        <end position="348"/>
    </location>
</feature>
<dbReference type="Proteomes" id="UP000245119">
    <property type="component" value="Linkage Group LG12"/>
</dbReference>
<evidence type="ECO:0000313" key="8">
    <source>
        <dbReference type="Proteomes" id="UP000245119"/>
    </source>
</evidence>
<dbReference type="STRING" id="400727.A0A2T7NJN8"/>
<feature type="transmembrane region" description="Helical" evidence="5">
    <location>
        <begin position="139"/>
        <end position="161"/>
    </location>
</feature>